<protein>
    <submittedName>
        <fullName evidence="1">Uncharacterized protein</fullName>
    </submittedName>
</protein>
<dbReference type="EMBL" id="GGEC01084755">
    <property type="protein sequence ID" value="MBX65239.1"/>
    <property type="molecule type" value="Transcribed_RNA"/>
</dbReference>
<sequence>MRQLFVDTLKLNLDVAGITFGKIRCYFTVCFNKNVEAPLNSD</sequence>
<accession>A0A2P2QE37</accession>
<dbReference type="AlphaFoldDB" id="A0A2P2QE37"/>
<evidence type="ECO:0000313" key="1">
    <source>
        <dbReference type="EMBL" id="MBX65239.1"/>
    </source>
</evidence>
<proteinExistence type="predicted"/>
<organism evidence="1">
    <name type="scientific">Rhizophora mucronata</name>
    <name type="common">Asiatic mangrove</name>
    <dbReference type="NCBI Taxonomy" id="61149"/>
    <lineage>
        <taxon>Eukaryota</taxon>
        <taxon>Viridiplantae</taxon>
        <taxon>Streptophyta</taxon>
        <taxon>Embryophyta</taxon>
        <taxon>Tracheophyta</taxon>
        <taxon>Spermatophyta</taxon>
        <taxon>Magnoliopsida</taxon>
        <taxon>eudicotyledons</taxon>
        <taxon>Gunneridae</taxon>
        <taxon>Pentapetalae</taxon>
        <taxon>rosids</taxon>
        <taxon>fabids</taxon>
        <taxon>Malpighiales</taxon>
        <taxon>Rhizophoraceae</taxon>
        <taxon>Rhizophora</taxon>
    </lineage>
</organism>
<name>A0A2P2QE37_RHIMU</name>
<reference evidence="1" key="1">
    <citation type="submission" date="2018-02" db="EMBL/GenBank/DDBJ databases">
        <title>Rhizophora mucronata_Transcriptome.</title>
        <authorList>
            <person name="Meera S.P."/>
            <person name="Sreeshan A."/>
            <person name="Augustine A."/>
        </authorList>
    </citation>
    <scope>NUCLEOTIDE SEQUENCE</scope>
    <source>
        <tissue evidence="1">Leaf</tissue>
    </source>
</reference>